<dbReference type="SUPFAM" id="SSF88659">
    <property type="entry name" value="Sigma3 and sigma4 domains of RNA polymerase sigma factors"/>
    <property type="match status" value="1"/>
</dbReference>
<proteinExistence type="inferred from homology"/>
<dbReference type="InterPro" id="IPR007627">
    <property type="entry name" value="RNA_pol_sigma70_r2"/>
</dbReference>
<keyword evidence="8" id="KW-1185">Reference proteome</keyword>
<dbReference type="Gene3D" id="1.10.1740.10">
    <property type="match status" value="1"/>
</dbReference>
<dbReference type="PANTHER" id="PTHR43133">
    <property type="entry name" value="RNA POLYMERASE ECF-TYPE SIGMA FACTO"/>
    <property type="match status" value="1"/>
</dbReference>
<dbReference type="GO" id="GO:0016987">
    <property type="term" value="F:sigma factor activity"/>
    <property type="evidence" value="ECO:0007669"/>
    <property type="project" value="UniProtKB-KW"/>
</dbReference>
<dbReference type="Gene3D" id="1.10.10.10">
    <property type="entry name" value="Winged helix-like DNA-binding domain superfamily/Winged helix DNA-binding domain"/>
    <property type="match status" value="1"/>
</dbReference>
<dbReference type="SUPFAM" id="SSF88946">
    <property type="entry name" value="Sigma2 domain of RNA polymerase sigma factors"/>
    <property type="match status" value="1"/>
</dbReference>
<dbReference type="Pfam" id="PF08281">
    <property type="entry name" value="Sigma70_r4_2"/>
    <property type="match status" value="1"/>
</dbReference>
<dbReference type="PANTHER" id="PTHR43133:SF46">
    <property type="entry name" value="RNA POLYMERASE SIGMA-70 FACTOR ECF SUBFAMILY"/>
    <property type="match status" value="1"/>
</dbReference>
<evidence type="ECO:0000256" key="2">
    <source>
        <dbReference type="ARBA" id="ARBA00023015"/>
    </source>
</evidence>
<dbReference type="InterPro" id="IPR036388">
    <property type="entry name" value="WH-like_DNA-bd_sf"/>
</dbReference>
<dbReference type="InterPro" id="IPR013249">
    <property type="entry name" value="RNA_pol_sigma70_r4_t2"/>
</dbReference>
<dbReference type="InterPro" id="IPR014284">
    <property type="entry name" value="RNA_pol_sigma-70_dom"/>
</dbReference>
<sequence length="178" mass="20835">MDYQYLTYMNHIDKTDLNHLMTEYGTDVWKYAYAITRNREQASDVAQEVFIKVYNHIGSYRGQSSLKTWLLSITRNEAINVRRSSYVRRIMLFEKVKPHATGASAEVAFLGEQSARDIWAIVMSLSTKLREVLVLDLEHDLKISEMARLLNVSEGTVKSRLSRARKMVEKKWRENDRE</sequence>
<keyword evidence="4" id="KW-0804">Transcription</keyword>
<dbReference type="EMBL" id="MBTG01000066">
    <property type="protein sequence ID" value="OPH47156.1"/>
    <property type="molecule type" value="Genomic_DNA"/>
</dbReference>
<feature type="domain" description="RNA polymerase sigma-70 region 2" evidence="5">
    <location>
        <begin position="20"/>
        <end position="84"/>
    </location>
</feature>
<feature type="domain" description="RNA polymerase sigma factor 70 region 4 type 2" evidence="6">
    <location>
        <begin position="117"/>
        <end position="167"/>
    </location>
</feature>
<evidence type="ECO:0000259" key="5">
    <source>
        <dbReference type="Pfam" id="PF04542"/>
    </source>
</evidence>
<evidence type="ECO:0000256" key="4">
    <source>
        <dbReference type="ARBA" id="ARBA00023163"/>
    </source>
</evidence>
<evidence type="ECO:0000313" key="7">
    <source>
        <dbReference type="EMBL" id="OPH47156.1"/>
    </source>
</evidence>
<dbReference type="GO" id="GO:0006352">
    <property type="term" value="P:DNA-templated transcription initiation"/>
    <property type="evidence" value="ECO:0007669"/>
    <property type="project" value="InterPro"/>
</dbReference>
<dbReference type="InterPro" id="IPR013324">
    <property type="entry name" value="RNA_pol_sigma_r3/r4-like"/>
</dbReference>
<dbReference type="Proteomes" id="UP000190626">
    <property type="component" value="Unassembled WGS sequence"/>
</dbReference>
<dbReference type="Pfam" id="PF04542">
    <property type="entry name" value="Sigma70_r2"/>
    <property type="match status" value="1"/>
</dbReference>
<evidence type="ECO:0000256" key="1">
    <source>
        <dbReference type="ARBA" id="ARBA00010641"/>
    </source>
</evidence>
<dbReference type="AlphaFoldDB" id="A0A1V4H7F8"/>
<dbReference type="GO" id="GO:0003677">
    <property type="term" value="F:DNA binding"/>
    <property type="evidence" value="ECO:0007669"/>
    <property type="project" value="InterPro"/>
</dbReference>
<comment type="similarity">
    <text evidence="1">Belongs to the sigma-70 factor family. ECF subfamily.</text>
</comment>
<keyword evidence="3" id="KW-0731">Sigma factor</keyword>
<gene>
    <name evidence="7" type="ORF">BC351_11665</name>
</gene>
<evidence type="ECO:0000256" key="3">
    <source>
        <dbReference type="ARBA" id="ARBA00023082"/>
    </source>
</evidence>
<comment type="caution">
    <text evidence="7">The sequence shown here is derived from an EMBL/GenBank/DDBJ whole genome shotgun (WGS) entry which is preliminary data.</text>
</comment>
<evidence type="ECO:0000259" key="6">
    <source>
        <dbReference type="Pfam" id="PF08281"/>
    </source>
</evidence>
<reference evidence="8" key="1">
    <citation type="submission" date="2016-07" db="EMBL/GenBank/DDBJ databases">
        <authorList>
            <person name="Florea S."/>
            <person name="Webb J.S."/>
            <person name="Jaromczyk J."/>
            <person name="Schardl C.L."/>
        </authorList>
    </citation>
    <scope>NUCLEOTIDE SEQUENCE [LARGE SCALE GENOMIC DNA]</scope>
    <source>
        <strain evidence="8">CY1</strain>
    </source>
</reference>
<dbReference type="RefSeq" id="WP_079420869.1">
    <property type="nucleotide sequence ID" value="NZ_MBTG01000066.1"/>
</dbReference>
<name>A0A1V4H7F8_9BACL</name>
<keyword evidence="2" id="KW-0805">Transcription regulation</keyword>
<accession>A0A1V4H7F8</accession>
<dbReference type="InterPro" id="IPR013325">
    <property type="entry name" value="RNA_pol_sigma_r2"/>
</dbReference>
<organism evidence="7 8">
    <name type="scientific">Paenibacillus ferrarius</name>
    <dbReference type="NCBI Taxonomy" id="1469647"/>
    <lineage>
        <taxon>Bacteria</taxon>
        <taxon>Bacillati</taxon>
        <taxon>Bacillota</taxon>
        <taxon>Bacilli</taxon>
        <taxon>Bacillales</taxon>
        <taxon>Paenibacillaceae</taxon>
        <taxon>Paenibacillus</taxon>
    </lineage>
</organism>
<dbReference type="OrthoDB" id="9794508at2"/>
<evidence type="ECO:0000313" key="8">
    <source>
        <dbReference type="Proteomes" id="UP000190626"/>
    </source>
</evidence>
<protein>
    <submittedName>
        <fullName evidence="7">RNA polymerase subunit sigma-70</fullName>
    </submittedName>
</protein>
<dbReference type="STRING" id="1469647.BC351_11665"/>
<dbReference type="NCBIfam" id="TIGR02937">
    <property type="entry name" value="sigma70-ECF"/>
    <property type="match status" value="1"/>
</dbReference>
<dbReference type="InterPro" id="IPR039425">
    <property type="entry name" value="RNA_pol_sigma-70-like"/>
</dbReference>